<evidence type="ECO:0000256" key="1">
    <source>
        <dbReference type="SAM" id="MobiDB-lite"/>
    </source>
</evidence>
<reference evidence="2" key="2">
    <citation type="submission" date="2020-09" db="EMBL/GenBank/DDBJ databases">
        <authorList>
            <person name="Sun Q."/>
            <person name="Ohkuma M."/>
        </authorList>
    </citation>
    <scope>NUCLEOTIDE SEQUENCE</scope>
    <source>
        <strain evidence="2">JCM 4434</strain>
    </source>
</reference>
<name>A0A8H9HN88_KITAU</name>
<gene>
    <name evidence="2" type="ORF">GCM10010502_17830</name>
</gene>
<organism evidence="2 3">
    <name type="scientific">Kitasatospora aureofaciens</name>
    <name type="common">Streptomyces aureofaciens</name>
    <dbReference type="NCBI Taxonomy" id="1894"/>
    <lineage>
        <taxon>Bacteria</taxon>
        <taxon>Bacillati</taxon>
        <taxon>Actinomycetota</taxon>
        <taxon>Actinomycetes</taxon>
        <taxon>Kitasatosporales</taxon>
        <taxon>Streptomycetaceae</taxon>
        <taxon>Kitasatospora</taxon>
    </lineage>
</organism>
<reference evidence="2" key="1">
    <citation type="journal article" date="2014" name="Int. J. Syst. Evol. Microbiol.">
        <title>Complete genome sequence of Corynebacterium casei LMG S-19264T (=DSM 44701T), isolated from a smear-ripened cheese.</title>
        <authorList>
            <consortium name="US DOE Joint Genome Institute (JGI-PGF)"/>
            <person name="Walter F."/>
            <person name="Albersmeier A."/>
            <person name="Kalinowski J."/>
            <person name="Ruckert C."/>
        </authorList>
    </citation>
    <scope>NUCLEOTIDE SEQUENCE</scope>
    <source>
        <strain evidence="2">JCM 4434</strain>
    </source>
</reference>
<evidence type="ECO:0000313" key="2">
    <source>
        <dbReference type="EMBL" id="GGU67144.1"/>
    </source>
</evidence>
<evidence type="ECO:0000313" key="3">
    <source>
        <dbReference type="Proteomes" id="UP000610124"/>
    </source>
</evidence>
<sequence length="186" mass="20045">MPQSETQITCLRLPERPDIRAICPLSPTVGEEIVRPYKSGEGNSSPSSTSGPKESLPVHYRMNGESSLSTWEPLALHLRGIDRPTENTDSNGGFEMNTDHARTLELIRSAEAATLRALSGEGAAAGEAHRLTAEAARLLEPITEAGPCQRKGCTNTVMQRATGRPRLYCGAVCQQAAYWARKADAA</sequence>
<feature type="region of interest" description="Disordered" evidence="1">
    <location>
        <begin position="33"/>
        <end position="59"/>
    </location>
</feature>
<dbReference type="EMBL" id="BMUB01000003">
    <property type="protein sequence ID" value="GGU67144.1"/>
    <property type="molecule type" value="Genomic_DNA"/>
</dbReference>
<protein>
    <submittedName>
        <fullName evidence="2">Uncharacterized protein</fullName>
    </submittedName>
</protein>
<dbReference type="AlphaFoldDB" id="A0A8H9HN88"/>
<accession>A0A8H9HN88</accession>
<dbReference type="Proteomes" id="UP000610124">
    <property type="component" value="Unassembled WGS sequence"/>
</dbReference>
<proteinExistence type="predicted"/>
<comment type="caution">
    <text evidence="2">The sequence shown here is derived from an EMBL/GenBank/DDBJ whole genome shotgun (WGS) entry which is preliminary data.</text>
</comment>
<feature type="compositionally biased region" description="Low complexity" evidence="1">
    <location>
        <begin position="39"/>
        <end position="55"/>
    </location>
</feature>